<gene>
    <name evidence="3" type="ORF">EKG83_17305</name>
</gene>
<dbReference type="InterPro" id="IPR036388">
    <property type="entry name" value="WH-like_DNA-bd_sf"/>
</dbReference>
<protein>
    <submittedName>
        <fullName evidence="3">ROK family protein</fullName>
    </submittedName>
</protein>
<dbReference type="InterPro" id="IPR043129">
    <property type="entry name" value="ATPase_NBD"/>
</dbReference>
<accession>A0A5Q0GYM7</accession>
<dbReference type="KEGG" id="ssyi:EKG83_17305"/>
<dbReference type="PANTHER" id="PTHR18964:SF149">
    <property type="entry name" value="BIFUNCTIONAL UDP-N-ACETYLGLUCOSAMINE 2-EPIMERASE_N-ACETYLMANNOSAMINE KINASE"/>
    <property type="match status" value="1"/>
</dbReference>
<reference evidence="4" key="1">
    <citation type="journal article" date="2021" name="Curr. Microbiol.">
        <title>Complete genome of nocamycin-producing strain Saccharothrix syringae NRRL B-16468 reveals the biosynthetic potential for secondary metabolites.</title>
        <authorList>
            <person name="Mo X."/>
            <person name="Yang S."/>
        </authorList>
    </citation>
    <scope>NUCLEOTIDE SEQUENCE [LARGE SCALE GENOMIC DNA]</scope>
    <source>
        <strain evidence="4">ATCC 51364 / DSM 43886 / JCM 6844 / KCTC 9398 / NBRC 14523 / NRRL B-16468 / INA 2240</strain>
    </source>
</reference>
<sequence>MSTAAEHRRGTAAAAVLGAVLRHGPVARSTIARLAGLSPAAVTRNCAALVDLGLLTERAGPVPYQGIGRPHVPLDIETERHIVAGVHVAHEYCTLALMDLRGHVRARLRVPHRRPDDPVEVLTTAADHLVRLHAERLPGHVPLGLGVAAGGWIDTEEGVLVEHASLGWRDVPVRELLASRTGLPVLVDSHARALAQAEQLFGAAGHRESLVHLFVGNVVDAAIVTGGTTHRGARSAAGGIAHLALGDPAIRCGCGRNGCLEATLSDRAWARRAHRAGVIDRPSIADLGEAAVRGCGRATALLVERARMAARAAALLFDIVNPDVLVVTELGVIRLPECVAALRAEVTATSRVCPSASAVMASSFGEDVLGVAAGAVQLNALYADPLSIRSPIRLGV</sequence>
<dbReference type="SUPFAM" id="SSF53067">
    <property type="entry name" value="Actin-like ATPase domain"/>
    <property type="match status" value="1"/>
</dbReference>
<name>A0A5Q0GYM7_SACSY</name>
<dbReference type="RefSeq" id="WP_051766608.1">
    <property type="nucleotide sequence ID" value="NZ_CP034550.1"/>
</dbReference>
<evidence type="ECO:0000313" key="4">
    <source>
        <dbReference type="Proteomes" id="UP000325787"/>
    </source>
</evidence>
<proteinExistence type="inferred from homology"/>
<dbReference type="InterPro" id="IPR036390">
    <property type="entry name" value="WH_DNA-bd_sf"/>
</dbReference>
<dbReference type="Gene3D" id="1.10.10.10">
    <property type="entry name" value="Winged helix-like DNA-binding domain superfamily/Winged helix DNA-binding domain"/>
    <property type="match status" value="1"/>
</dbReference>
<dbReference type="InterPro" id="IPR000835">
    <property type="entry name" value="HTH_MarR-typ"/>
</dbReference>
<dbReference type="AlphaFoldDB" id="A0A5Q0GYM7"/>
<feature type="domain" description="HTH marR-type" evidence="2">
    <location>
        <begin position="12"/>
        <end position="59"/>
    </location>
</feature>
<dbReference type="PANTHER" id="PTHR18964">
    <property type="entry name" value="ROK (REPRESSOR, ORF, KINASE) FAMILY"/>
    <property type="match status" value="1"/>
</dbReference>
<evidence type="ECO:0000313" key="3">
    <source>
        <dbReference type="EMBL" id="QFZ18973.1"/>
    </source>
</evidence>
<evidence type="ECO:0000256" key="1">
    <source>
        <dbReference type="ARBA" id="ARBA00006479"/>
    </source>
</evidence>
<comment type="similarity">
    <text evidence="1">Belongs to the ROK (NagC/XylR) family.</text>
</comment>
<dbReference type="Pfam" id="PF00480">
    <property type="entry name" value="ROK"/>
    <property type="match status" value="1"/>
</dbReference>
<evidence type="ECO:0000259" key="2">
    <source>
        <dbReference type="Pfam" id="PF12802"/>
    </source>
</evidence>
<dbReference type="OrthoDB" id="3605644at2"/>
<dbReference type="InterPro" id="IPR000600">
    <property type="entry name" value="ROK"/>
</dbReference>
<keyword evidence="4" id="KW-1185">Reference proteome</keyword>
<dbReference type="Proteomes" id="UP000325787">
    <property type="component" value="Chromosome"/>
</dbReference>
<organism evidence="3 4">
    <name type="scientific">Saccharothrix syringae</name>
    <name type="common">Nocardiopsis syringae</name>
    <dbReference type="NCBI Taxonomy" id="103733"/>
    <lineage>
        <taxon>Bacteria</taxon>
        <taxon>Bacillati</taxon>
        <taxon>Actinomycetota</taxon>
        <taxon>Actinomycetes</taxon>
        <taxon>Pseudonocardiales</taxon>
        <taxon>Pseudonocardiaceae</taxon>
        <taxon>Saccharothrix</taxon>
    </lineage>
</organism>
<dbReference type="SUPFAM" id="SSF46785">
    <property type="entry name" value="Winged helix' DNA-binding domain"/>
    <property type="match status" value="1"/>
</dbReference>
<dbReference type="Gene3D" id="3.30.420.40">
    <property type="match status" value="2"/>
</dbReference>
<dbReference type="Pfam" id="PF12802">
    <property type="entry name" value="MarR_2"/>
    <property type="match status" value="1"/>
</dbReference>
<dbReference type="EMBL" id="CP034550">
    <property type="protein sequence ID" value="QFZ18973.1"/>
    <property type="molecule type" value="Genomic_DNA"/>
</dbReference>